<comment type="caution">
    <text evidence="2">The sequence shown here is derived from an EMBL/GenBank/DDBJ whole genome shotgun (WGS) entry which is preliminary data.</text>
</comment>
<organism evidence="2 3">
    <name type="scientific">Ottowia cancrivicina</name>
    <dbReference type="NCBI Taxonomy" id="3040346"/>
    <lineage>
        <taxon>Bacteria</taxon>
        <taxon>Pseudomonadati</taxon>
        <taxon>Pseudomonadota</taxon>
        <taxon>Betaproteobacteria</taxon>
        <taxon>Burkholderiales</taxon>
        <taxon>Comamonadaceae</taxon>
        <taxon>Ottowia</taxon>
    </lineage>
</organism>
<dbReference type="InterPro" id="IPR018706">
    <property type="entry name" value="DUF2214_membrane"/>
</dbReference>
<keyword evidence="3" id="KW-1185">Reference proteome</keyword>
<name>A0AAW6RP85_9BURK</name>
<reference evidence="2 3" key="1">
    <citation type="submission" date="2023-04" db="EMBL/GenBank/DDBJ databases">
        <title>Ottowia paracancer sp. nov., isolated from human stomach.</title>
        <authorList>
            <person name="Song Y."/>
        </authorList>
    </citation>
    <scope>NUCLEOTIDE SEQUENCE [LARGE SCALE GENOMIC DNA]</scope>
    <source>
        <strain evidence="2 3">10c7w1</strain>
    </source>
</reference>
<feature type="transmembrane region" description="Helical" evidence="1">
    <location>
        <begin position="48"/>
        <end position="66"/>
    </location>
</feature>
<feature type="transmembrane region" description="Helical" evidence="1">
    <location>
        <begin position="6"/>
        <end position="28"/>
    </location>
</feature>
<keyword evidence="1" id="KW-1133">Transmembrane helix</keyword>
<accession>A0AAW6RP85</accession>
<sequence length="151" mass="16873">MLLESILAYCHILAFMSLTVFVASQAALCRSDWANAAAIRRLAVLDRWVTIFAAAVLLSGLARVQFSVKSAQWLWGQPLLHIKITLFAIMVGLGIFVHRDIRRWQRNLDATGILPDAAALNRTRRLVMVEAHVMTLIPIAAVMLARGVWVR</sequence>
<feature type="transmembrane region" description="Helical" evidence="1">
    <location>
        <begin position="78"/>
        <end position="97"/>
    </location>
</feature>
<keyword evidence="1" id="KW-0472">Membrane</keyword>
<evidence type="ECO:0000313" key="2">
    <source>
        <dbReference type="EMBL" id="MDG9700466.1"/>
    </source>
</evidence>
<protein>
    <submittedName>
        <fullName evidence="2">DUF2214 family protein</fullName>
    </submittedName>
</protein>
<gene>
    <name evidence="2" type="ORF">QB898_12235</name>
</gene>
<dbReference type="Proteomes" id="UP001237156">
    <property type="component" value="Unassembled WGS sequence"/>
</dbReference>
<keyword evidence="1" id="KW-0812">Transmembrane</keyword>
<evidence type="ECO:0000256" key="1">
    <source>
        <dbReference type="SAM" id="Phobius"/>
    </source>
</evidence>
<dbReference type="EMBL" id="JARVII010000037">
    <property type="protein sequence ID" value="MDG9700466.1"/>
    <property type="molecule type" value="Genomic_DNA"/>
</dbReference>
<dbReference type="AlphaFoldDB" id="A0AAW6RP85"/>
<feature type="transmembrane region" description="Helical" evidence="1">
    <location>
        <begin position="131"/>
        <end position="149"/>
    </location>
</feature>
<dbReference type="RefSeq" id="WP_279525175.1">
    <property type="nucleotide sequence ID" value="NZ_JARVII010000037.1"/>
</dbReference>
<dbReference type="Pfam" id="PF09980">
    <property type="entry name" value="DUF2214"/>
    <property type="match status" value="1"/>
</dbReference>
<evidence type="ECO:0000313" key="3">
    <source>
        <dbReference type="Proteomes" id="UP001237156"/>
    </source>
</evidence>
<proteinExistence type="predicted"/>